<dbReference type="Proteomes" id="UP000077521">
    <property type="component" value="Unassembled WGS sequence"/>
</dbReference>
<reference evidence="1" key="1">
    <citation type="submission" date="2016-04" db="EMBL/GenBank/DDBJ databases">
        <authorList>
            <person name="Nguyen H.D."/>
            <person name="Samba Siva P."/>
            <person name="Cullis J."/>
            <person name="Levesque C.A."/>
            <person name="Hambleton S."/>
        </authorList>
    </citation>
    <scope>NUCLEOTIDE SEQUENCE</scope>
    <source>
        <strain evidence="1">DAOMC 236416</strain>
    </source>
</reference>
<reference evidence="1" key="2">
    <citation type="journal article" date="2019" name="IMA Fungus">
        <title>Genome sequencing and comparison of five Tilletia species to identify candidate genes for the detection of regulated species infecting wheat.</title>
        <authorList>
            <person name="Nguyen H.D.T."/>
            <person name="Sultana T."/>
            <person name="Kesanakurti P."/>
            <person name="Hambleton S."/>
        </authorList>
    </citation>
    <scope>NUCLEOTIDE SEQUENCE</scope>
    <source>
        <strain evidence="1">DAOMC 236416</strain>
    </source>
</reference>
<dbReference type="AlphaFoldDB" id="A0A177TLN2"/>
<gene>
    <name evidence="1" type="ORF">A4X13_0g6100</name>
</gene>
<dbReference type="EMBL" id="LWDF02000540">
    <property type="protein sequence ID" value="KAE8245073.1"/>
    <property type="molecule type" value="Genomic_DNA"/>
</dbReference>
<organism evidence="1 2">
    <name type="scientific">Tilletia indica</name>
    <dbReference type="NCBI Taxonomy" id="43049"/>
    <lineage>
        <taxon>Eukaryota</taxon>
        <taxon>Fungi</taxon>
        <taxon>Dikarya</taxon>
        <taxon>Basidiomycota</taxon>
        <taxon>Ustilaginomycotina</taxon>
        <taxon>Exobasidiomycetes</taxon>
        <taxon>Tilletiales</taxon>
        <taxon>Tilletiaceae</taxon>
        <taxon>Tilletia</taxon>
    </lineage>
</organism>
<protein>
    <submittedName>
        <fullName evidence="1">Uncharacterized protein</fullName>
    </submittedName>
</protein>
<accession>A0A177TLN2</accession>
<evidence type="ECO:0000313" key="1">
    <source>
        <dbReference type="EMBL" id="KAE8245073.1"/>
    </source>
</evidence>
<sequence>MVHLNSSLSFLLVAFSAGVIVSASASDPITRPAAHHRDVVRRKEGFERRSANAVRSIADPQDGDAIKAIPAPKIISECQESCVYITAPADANLQWELIPAKNFSVDANTWAYPYQPGMTNAVGISTDTYLSAIVFSYEKTSDIIYYTEGGDNIEHSLLARFAGHTKAWVGPQKDAPYSNVADTPTDDNIFIRYV</sequence>
<keyword evidence="2" id="KW-1185">Reference proteome</keyword>
<name>A0A177TLN2_9BASI</name>
<comment type="caution">
    <text evidence="1">The sequence shown here is derived from an EMBL/GenBank/DDBJ whole genome shotgun (WGS) entry which is preliminary data.</text>
</comment>
<evidence type="ECO:0000313" key="2">
    <source>
        <dbReference type="Proteomes" id="UP000077521"/>
    </source>
</evidence>
<proteinExistence type="predicted"/>